<evidence type="ECO:0000256" key="1">
    <source>
        <dbReference type="ARBA" id="ARBA00023002"/>
    </source>
</evidence>
<organism evidence="5 6">
    <name type="scientific">Hoeflea poritis</name>
    <dbReference type="NCBI Taxonomy" id="2993659"/>
    <lineage>
        <taxon>Bacteria</taxon>
        <taxon>Pseudomonadati</taxon>
        <taxon>Pseudomonadota</taxon>
        <taxon>Alphaproteobacteria</taxon>
        <taxon>Hyphomicrobiales</taxon>
        <taxon>Rhizobiaceae</taxon>
        <taxon>Hoeflea</taxon>
    </lineage>
</organism>
<evidence type="ECO:0000256" key="2">
    <source>
        <dbReference type="PROSITE-ProRule" id="PRU10007"/>
    </source>
</evidence>
<feature type="active site" evidence="2">
    <location>
        <position position="263"/>
    </location>
</feature>
<dbReference type="InterPro" id="IPR016160">
    <property type="entry name" value="Ald_DH_CS_CYS"/>
</dbReference>
<reference evidence="5" key="1">
    <citation type="submission" date="2022-11" db="EMBL/GenBank/DDBJ databases">
        <title>Hoeflea poritis sp. nov., isolated from scleractinian coral Porites lutea.</title>
        <authorList>
            <person name="Zhang G."/>
            <person name="Wei Q."/>
            <person name="Cai L."/>
        </authorList>
    </citation>
    <scope>NUCLEOTIDE SEQUENCE</scope>
    <source>
        <strain evidence="5">E7-10</strain>
    </source>
</reference>
<evidence type="ECO:0000313" key="6">
    <source>
        <dbReference type="Proteomes" id="UP001148313"/>
    </source>
</evidence>
<dbReference type="InterPro" id="IPR016161">
    <property type="entry name" value="Ald_DH/histidinol_DH"/>
</dbReference>
<feature type="domain" description="Aldehyde dehydrogenase" evidence="4">
    <location>
        <begin position="32"/>
        <end position="487"/>
    </location>
</feature>
<comment type="caution">
    <text evidence="5">The sequence shown here is derived from an EMBL/GenBank/DDBJ whole genome shotgun (WGS) entry which is preliminary data.</text>
</comment>
<keyword evidence="1 3" id="KW-0560">Oxidoreductase</keyword>
<dbReference type="PROSITE" id="PS00070">
    <property type="entry name" value="ALDEHYDE_DEHYDR_CYS"/>
    <property type="match status" value="1"/>
</dbReference>
<dbReference type="PROSITE" id="PS00687">
    <property type="entry name" value="ALDEHYDE_DEHYDR_GLU"/>
    <property type="match status" value="1"/>
</dbReference>
<dbReference type="Pfam" id="PF00171">
    <property type="entry name" value="Aldedh"/>
    <property type="match status" value="1"/>
</dbReference>
<dbReference type="InterPro" id="IPR016163">
    <property type="entry name" value="Ald_DH_C"/>
</dbReference>
<sequence length="490" mass="51184">MTDLIPLLPDVEAFLEGPLSLRIGGGKIDTAGSIEVTDPSFGTPLCTVAKAGAAEVDLAVAAAAEAYEGPWSSMTPDERSQRIWRLAELVDQRAEIFGQLDALDNGKPFAVARDVDAAYSARHLRYFAGWPSKIEGATIPVSVPDRFNYTRIEPVGVCGLIAPWNYPLLMAVWKIAPALAAGNAIVMKPAEQTPLSALYLADLALEAGLPEGVLNVIPGIGTEAGAALAGHPGVGKIGFTGSTATGRRIVEASMGNLKKVSLELGGKAANIVFADADLEKAVAGAFWALFGNNGQSCTAGARLYVQRPVYDKVVEGLAELAAGVSVGPGMAEAAHDLGPVISERQMQTVTGYIDSGLSEGAECIAGGGRVGAAGYFVAPTILIGVTDTMRAAREEIFGPVLCVLPFDDEAEVIARANDTDYGLAAGLWTQDVTRARVLAERLKAGTIWINCWGETDAASPFGGMKQSGYGREMGADAIALYSQTKSVWVV</sequence>
<dbReference type="EMBL" id="JAPJZH010000005">
    <property type="protein sequence ID" value="MDA4845776.1"/>
    <property type="molecule type" value="Genomic_DNA"/>
</dbReference>
<dbReference type="SUPFAM" id="SSF53720">
    <property type="entry name" value="ALDH-like"/>
    <property type="match status" value="1"/>
</dbReference>
<dbReference type="InterPro" id="IPR029510">
    <property type="entry name" value="Ald_DH_CS_GLU"/>
</dbReference>
<dbReference type="Gene3D" id="3.40.605.10">
    <property type="entry name" value="Aldehyde Dehydrogenase, Chain A, domain 1"/>
    <property type="match status" value="1"/>
</dbReference>
<evidence type="ECO:0000313" key="5">
    <source>
        <dbReference type="EMBL" id="MDA4845776.1"/>
    </source>
</evidence>
<proteinExistence type="inferred from homology"/>
<keyword evidence="6" id="KW-1185">Reference proteome</keyword>
<evidence type="ECO:0000256" key="3">
    <source>
        <dbReference type="RuleBase" id="RU003345"/>
    </source>
</evidence>
<comment type="similarity">
    <text evidence="3">Belongs to the aldehyde dehydrogenase family.</text>
</comment>
<dbReference type="PANTHER" id="PTHR11699">
    <property type="entry name" value="ALDEHYDE DEHYDROGENASE-RELATED"/>
    <property type="match status" value="1"/>
</dbReference>
<evidence type="ECO:0000259" key="4">
    <source>
        <dbReference type="Pfam" id="PF00171"/>
    </source>
</evidence>
<gene>
    <name evidence="5" type="ORF">OOZ53_10475</name>
</gene>
<dbReference type="Proteomes" id="UP001148313">
    <property type="component" value="Unassembled WGS sequence"/>
</dbReference>
<dbReference type="RefSeq" id="WP_271089457.1">
    <property type="nucleotide sequence ID" value="NZ_JAPJZH010000005.1"/>
</dbReference>
<name>A0ABT4VM55_9HYPH</name>
<protein>
    <submittedName>
        <fullName evidence="5">Aldehyde dehydrogenase family protein</fullName>
    </submittedName>
</protein>
<dbReference type="InterPro" id="IPR016162">
    <property type="entry name" value="Ald_DH_N"/>
</dbReference>
<dbReference type="InterPro" id="IPR015590">
    <property type="entry name" value="Aldehyde_DH_dom"/>
</dbReference>
<dbReference type="Gene3D" id="3.40.309.10">
    <property type="entry name" value="Aldehyde Dehydrogenase, Chain A, domain 2"/>
    <property type="match status" value="1"/>
</dbReference>
<accession>A0ABT4VM55</accession>